<dbReference type="Pfam" id="PF03023">
    <property type="entry name" value="MurJ"/>
    <property type="match status" value="1"/>
</dbReference>
<evidence type="ECO:0000256" key="1">
    <source>
        <dbReference type="ARBA" id="ARBA00004651"/>
    </source>
</evidence>
<sequence>MIARGRYLTEAAFRMLASEVLGLQSAVYVLALFAILSSVLALVRDRLLAHAFGAGLTLDLYNAAFRIPDLIFVGIGALVSVYILIPELSRRTEEERKTYIDTIISGFSLLAIVVCGVAFVFAPQVFALFFPKLAAGGQLDTLTTLSRIMLLQPILLGFSNILAAITQSRHRYFLYALSPLLYNVGIIVGITVLYPMLGIAGLAWGVVVGAALHAGIQVPSIVKDGYLKNIPRLHDVKALFDTVVISIPRALTLSMNQLTYLGLAIFAGLLAPGSIAIFTFAFNLQAVPLSIIGASYSVAAFPTLAAALARGERSAFISHVGTAARHVVFWSLPTVALMIILRAHVVRVILGSGAFTWTDTRLTAAAFALFSLSLVAQGLMLLIVRAYYAAGRTFIPFFVAALVAAATLILAAATVGALNIPFVLHFTEVILRVVDVPGTGVLALAFAYAIVSVAGTILLLIHFERRFGGFLRSVLPSWGQSLLAALACGAATYGVLQLVGPITLSSTLLTVFVRGFTAGAVGIATCAAAYHLLGSREYGETMATIRGRLQRAPLPPSVVTAAEEQAVP</sequence>
<dbReference type="InterPro" id="IPR051050">
    <property type="entry name" value="Lipid_II_flippase_MurJ/MviN"/>
</dbReference>
<feature type="transmembrane region" description="Helical" evidence="8">
    <location>
        <begin position="106"/>
        <end position="130"/>
    </location>
</feature>
<name>A0A1F6DTS9_9BACT</name>
<keyword evidence="7 8" id="KW-0472">Membrane</keyword>
<accession>A0A1F6DTS9</accession>
<keyword evidence="4" id="KW-0133">Cell shape</keyword>
<feature type="transmembrane region" description="Helical" evidence="8">
    <location>
        <begin position="328"/>
        <end position="350"/>
    </location>
</feature>
<evidence type="ECO:0000313" key="10">
    <source>
        <dbReference type="Proteomes" id="UP000178328"/>
    </source>
</evidence>
<evidence type="ECO:0000256" key="8">
    <source>
        <dbReference type="SAM" id="Phobius"/>
    </source>
</evidence>
<dbReference type="Proteomes" id="UP000178328">
    <property type="component" value="Unassembled WGS sequence"/>
</dbReference>
<protein>
    <recommendedName>
        <fullName evidence="11">Lipid II flippase MurJ</fullName>
    </recommendedName>
</protein>
<feature type="transmembrane region" description="Helical" evidence="8">
    <location>
        <begin position="395"/>
        <end position="420"/>
    </location>
</feature>
<evidence type="ECO:0008006" key="11">
    <source>
        <dbReference type="Google" id="ProtNLM"/>
    </source>
</evidence>
<feature type="transmembrane region" description="Helical" evidence="8">
    <location>
        <begin position="63"/>
        <end position="85"/>
    </location>
</feature>
<dbReference type="EMBL" id="MFLH01000011">
    <property type="protein sequence ID" value="OGG64786.1"/>
    <property type="molecule type" value="Genomic_DNA"/>
</dbReference>
<dbReference type="InterPro" id="IPR004268">
    <property type="entry name" value="MurJ"/>
</dbReference>
<keyword evidence="2" id="KW-1003">Cell membrane</keyword>
<feature type="transmembrane region" description="Helical" evidence="8">
    <location>
        <begin position="172"/>
        <end position="196"/>
    </location>
</feature>
<comment type="caution">
    <text evidence="9">The sequence shown here is derived from an EMBL/GenBank/DDBJ whole genome shotgun (WGS) entry which is preliminary data.</text>
</comment>
<keyword evidence="5" id="KW-0573">Peptidoglycan synthesis</keyword>
<dbReference type="STRING" id="1798494.A3C18_02270"/>
<comment type="subcellular location">
    <subcellularLocation>
        <location evidence="1">Cell membrane</location>
        <topology evidence="1">Multi-pass membrane protein</topology>
    </subcellularLocation>
</comment>
<dbReference type="PANTHER" id="PTHR47019">
    <property type="entry name" value="LIPID II FLIPPASE MURJ"/>
    <property type="match status" value="1"/>
</dbReference>
<proteinExistence type="predicted"/>
<evidence type="ECO:0000256" key="5">
    <source>
        <dbReference type="ARBA" id="ARBA00022984"/>
    </source>
</evidence>
<dbReference type="AlphaFoldDB" id="A0A1F6DTS9"/>
<dbReference type="PRINTS" id="PR01806">
    <property type="entry name" value="VIRFACTRMVIN"/>
</dbReference>
<dbReference type="PANTHER" id="PTHR47019:SF1">
    <property type="entry name" value="LIPID II FLIPPASE MURJ"/>
    <property type="match status" value="1"/>
</dbReference>
<feature type="transmembrane region" description="Helical" evidence="8">
    <location>
        <begin position="362"/>
        <end position="383"/>
    </location>
</feature>
<evidence type="ECO:0000256" key="6">
    <source>
        <dbReference type="ARBA" id="ARBA00022989"/>
    </source>
</evidence>
<evidence type="ECO:0000256" key="4">
    <source>
        <dbReference type="ARBA" id="ARBA00022960"/>
    </source>
</evidence>
<gene>
    <name evidence="9" type="ORF">A3C18_02270</name>
</gene>
<feature type="transmembrane region" description="Helical" evidence="8">
    <location>
        <begin position="202"/>
        <end position="222"/>
    </location>
</feature>
<evidence type="ECO:0000256" key="7">
    <source>
        <dbReference type="ARBA" id="ARBA00023136"/>
    </source>
</evidence>
<evidence type="ECO:0000256" key="2">
    <source>
        <dbReference type="ARBA" id="ARBA00022475"/>
    </source>
</evidence>
<feature type="transmembrane region" description="Helical" evidence="8">
    <location>
        <begin position="21"/>
        <end position="43"/>
    </location>
</feature>
<dbReference type="GO" id="GO:0008360">
    <property type="term" value="P:regulation of cell shape"/>
    <property type="evidence" value="ECO:0007669"/>
    <property type="project" value="UniProtKB-KW"/>
</dbReference>
<reference evidence="9 10" key="1">
    <citation type="journal article" date="2016" name="Nat. Commun.">
        <title>Thousands of microbial genomes shed light on interconnected biogeochemical processes in an aquifer system.</title>
        <authorList>
            <person name="Anantharaman K."/>
            <person name="Brown C.T."/>
            <person name="Hug L.A."/>
            <person name="Sharon I."/>
            <person name="Castelle C.J."/>
            <person name="Probst A.J."/>
            <person name="Thomas B.C."/>
            <person name="Singh A."/>
            <person name="Wilkins M.J."/>
            <person name="Karaoz U."/>
            <person name="Brodie E.L."/>
            <person name="Williams K.H."/>
            <person name="Hubbard S.S."/>
            <person name="Banfield J.F."/>
        </authorList>
    </citation>
    <scope>NUCLEOTIDE SEQUENCE [LARGE SCALE GENOMIC DNA]</scope>
</reference>
<evidence type="ECO:0000256" key="3">
    <source>
        <dbReference type="ARBA" id="ARBA00022692"/>
    </source>
</evidence>
<feature type="transmembrane region" description="Helical" evidence="8">
    <location>
        <begin position="258"/>
        <end position="281"/>
    </location>
</feature>
<dbReference type="GO" id="GO:0005886">
    <property type="term" value="C:plasma membrane"/>
    <property type="evidence" value="ECO:0007669"/>
    <property type="project" value="UniProtKB-SubCell"/>
</dbReference>
<keyword evidence="3 8" id="KW-0812">Transmembrane</keyword>
<dbReference type="GO" id="GO:0009252">
    <property type="term" value="P:peptidoglycan biosynthetic process"/>
    <property type="evidence" value="ECO:0007669"/>
    <property type="project" value="UniProtKB-KW"/>
</dbReference>
<keyword evidence="6 8" id="KW-1133">Transmembrane helix</keyword>
<feature type="transmembrane region" description="Helical" evidence="8">
    <location>
        <begin position="287"/>
        <end position="308"/>
    </location>
</feature>
<dbReference type="GO" id="GO:0034204">
    <property type="term" value="P:lipid translocation"/>
    <property type="evidence" value="ECO:0007669"/>
    <property type="project" value="TreeGrafter"/>
</dbReference>
<organism evidence="9 10">
    <name type="scientific">Candidatus Kaiserbacteria bacterium RIFCSPHIGHO2_02_FULL_54_11b</name>
    <dbReference type="NCBI Taxonomy" id="1798494"/>
    <lineage>
        <taxon>Bacteria</taxon>
        <taxon>Candidatus Kaiseribacteriota</taxon>
    </lineage>
</organism>
<feature type="transmembrane region" description="Helical" evidence="8">
    <location>
        <begin position="511"/>
        <end position="533"/>
    </location>
</feature>
<feature type="transmembrane region" description="Helical" evidence="8">
    <location>
        <begin position="440"/>
        <end position="461"/>
    </location>
</feature>
<feature type="transmembrane region" description="Helical" evidence="8">
    <location>
        <begin position="482"/>
        <end position="499"/>
    </location>
</feature>
<feature type="transmembrane region" description="Helical" evidence="8">
    <location>
        <begin position="145"/>
        <end position="165"/>
    </location>
</feature>
<evidence type="ECO:0000313" key="9">
    <source>
        <dbReference type="EMBL" id="OGG64786.1"/>
    </source>
</evidence>
<dbReference type="GO" id="GO:0015648">
    <property type="term" value="F:lipid-linked peptidoglycan transporter activity"/>
    <property type="evidence" value="ECO:0007669"/>
    <property type="project" value="TreeGrafter"/>
</dbReference>